<organism evidence="1 2">
    <name type="scientific">Candidatus Uhrbacteria bacterium CG_4_9_14_3_um_filter_50_9</name>
    <dbReference type="NCBI Taxonomy" id="1975035"/>
    <lineage>
        <taxon>Bacteria</taxon>
        <taxon>Candidatus Uhriibacteriota</taxon>
    </lineage>
</organism>
<dbReference type="Proteomes" id="UP000229385">
    <property type="component" value="Unassembled WGS sequence"/>
</dbReference>
<dbReference type="EMBL" id="PFWU01000040">
    <property type="protein sequence ID" value="PJA45408.1"/>
    <property type="molecule type" value="Genomic_DNA"/>
</dbReference>
<evidence type="ECO:0000313" key="2">
    <source>
        <dbReference type="Proteomes" id="UP000229385"/>
    </source>
</evidence>
<evidence type="ECO:0000313" key="1">
    <source>
        <dbReference type="EMBL" id="PJA45408.1"/>
    </source>
</evidence>
<gene>
    <name evidence="1" type="ORF">CO174_03380</name>
</gene>
<name>A0A2M7XBY6_9BACT</name>
<accession>A0A2M7XBY6</accession>
<sequence length="82" mass="9840">MHELLNDPVDVVVSFKDNRVFPRTMRWNQHDYNINQVNLVHSAHEGQKRVFFFSVSDTSNYFKLKLDPEILEWRLVELYTDG</sequence>
<proteinExistence type="predicted"/>
<dbReference type="AlphaFoldDB" id="A0A2M7XBY6"/>
<protein>
    <submittedName>
        <fullName evidence="1">Uncharacterized protein</fullName>
    </submittedName>
</protein>
<comment type="caution">
    <text evidence="1">The sequence shown here is derived from an EMBL/GenBank/DDBJ whole genome shotgun (WGS) entry which is preliminary data.</text>
</comment>
<reference evidence="2" key="1">
    <citation type="submission" date="2017-09" db="EMBL/GenBank/DDBJ databases">
        <title>Depth-based differentiation of microbial function through sediment-hosted aquifers and enrichment of novel symbionts in the deep terrestrial subsurface.</title>
        <authorList>
            <person name="Probst A.J."/>
            <person name="Ladd B."/>
            <person name="Jarett J.K."/>
            <person name="Geller-Mcgrath D.E."/>
            <person name="Sieber C.M.K."/>
            <person name="Emerson J.B."/>
            <person name="Anantharaman K."/>
            <person name="Thomas B.C."/>
            <person name="Malmstrom R."/>
            <person name="Stieglmeier M."/>
            <person name="Klingl A."/>
            <person name="Woyke T."/>
            <person name="Ryan C.M."/>
            <person name="Banfield J.F."/>
        </authorList>
    </citation>
    <scope>NUCLEOTIDE SEQUENCE [LARGE SCALE GENOMIC DNA]</scope>
</reference>